<comment type="caution">
    <text evidence="2">The sequence shown here is derived from an EMBL/GenBank/DDBJ whole genome shotgun (WGS) entry which is preliminary data.</text>
</comment>
<reference evidence="2" key="1">
    <citation type="submission" date="2021-03" db="EMBL/GenBank/DDBJ databases">
        <authorList>
            <person name="Bekaert M."/>
        </authorList>
    </citation>
    <scope>NUCLEOTIDE SEQUENCE</scope>
</reference>
<keyword evidence="3" id="KW-1185">Reference proteome</keyword>
<feature type="compositionally biased region" description="Polar residues" evidence="1">
    <location>
        <begin position="150"/>
        <end position="177"/>
    </location>
</feature>
<sequence length="332" mass="36891">MGDPQNAGINYAVPSQKILSDFIAMDIDIPKFHLNEFITGNEICHQPACTYSDFKYDNVCGQISNTTNYDHYKGLFPQDKLPYICERNESKRASDNETVFADNMDKPAVAFKCKALSCDSDNTYHISLQNCNSKTFGYLCVNDNSHETKNSSQTKEPESTSAYATTRKITSQSNVQQQTSDLLFHSSQDNADNRSIIITHSTQSSVEGSSQTTRLDSTPSMVNRSSYVSRNATGQISYTTSSKITTQSNFQQRTSAVLSHSSPDNINNVQVVATSPVRTGTTENSETTWQQKITSYIHSNTTVLKEREMLESTIRVSEIPSGSHSRIGMDIT</sequence>
<evidence type="ECO:0000313" key="2">
    <source>
        <dbReference type="EMBL" id="CAG2251663.1"/>
    </source>
</evidence>
<evidence type="ECO:0000256" key="1">
    <source>
        <dbReference type="SAM" id="MobiDB-lite"/>
    </source>
</evidence>
<name>A0A8S3VA51_MYTED</name>
<dbReference type="AlphaFoldDB" id="A0A8S3VA51"/>
<accession>A0A8S3VA51</accession>
<evidence type="ECO:0000313" key="3">
    <source>
        <dbReference type="Proteomes" id="UP000683360"/>
    </source>
</evidence>
<feature type="region of interest" description="Disordered" evidence="1">
    <location>
        <begin position="147"/>
        <end position="177"/>
    </location>
</feature>
<dbReference type="EMBL" id="CAJPWZ010003096">
    <property type="protein sequence ID" value="CAG2251663.1"/>
    <property type="molecule type" value="Genomic_DNA"/>
</dbReference>
<proteinExistence type="predicted"/>
<feature type="region of interest" description="Disordered" evidence="1">
    <location>
        <begin position="202"/>
        <end position="222"/>
    </location>
</feature>
<dbReference type="OrthoDB" id="10453945at2759"/>
<organism evidence="2 3">
    <name type="scientific">Mytilus edulis</name>
    <name type="common">Blue mussel</name>
    <dbReference type="NCBI Taxonomy" id="6550"/>
    <lineage>
        <taxon>Eukaryota</taxon>
        <taxon>Metazoa</taxon>
        <taxon>Spiralia</taxon>
        <taxon>Lophotrochozoa</taxon>
        <taxon>Mollusca</taxon>
        <taxon>Bivalvia</taxon>
        <taxon>Autobranchia</taxon>
        <taxon>Pteriomorphia</taxon>
        <taxon>Mytilida</taxon>
        <taxon>Mytiloidea</taxon>
        <taxon>Mytilidae</taxon>
        <taxon>Mytilinae</taxon>
        <taxon>Mytilus</taxon>
    </lineage>
</organism>
<protein>
    <submittedName>
        <fullName evidence="2">Uncharacterized protein</fullName>
    </submittedName>
</protein>
<gene>
    <name evidence="2" type="ORF">MEDL_63289</name>
</gene>
<dbReference type="Proteomes" id="UP000683360">
    <property type="component" value="Unassembled WGS sequence"/>
</dbReference>